<dbReference type="RefSeq" id="WP_283078180.1">
    <property type="nucleotide sequence ID" value="NZ_CP121671.1"/>
</dbReference>
<dbReference type="EMBL" id="CP121671">
    <property type="protein sequence ID" value="WFT76226.1"/>
    <property type="molecule type" value="Genomic_DNA"/>
</dbReference>
<keyword evidence="1" id="KW-0238">DNA-binding</keyword>
<organism evidence="1 2">
    <name type="scientific">Halobacillus naozhouensis</name>
    <dbReference type="NCBI Taxonomy" id="554880"/>
    <lineage>
        <taxon>Bacteria</taxon>
        <taxon>Bacillati</taxon>
        <taxon>Bacillota</taxon>
        <taxon>Bacilli</taxon>
        <taxon>Bacillales</taxon>
        <taxon>Bacillaceae</taxon>
        <taxon>Halobacillus</taxon>
    </lineage>
</organism>
<evidence type="ECO:0000313" key="1">
    <source>
        <dbReference type="EMBL" id="WFT76226.1"/>
    </source>
</evidence>
<name>A0ABY8J5J6_9BACI</name>
<protein>
    <submittedName>
        <fullName evidence="1">DNA-binding response regulator</fullName>
    </submittedName>
</protein>
<accession>A0ABY8J5J6</accession>
<reference evidence="1 2" key="1">
    <citation type="submission" date="2023-04" db="EMBL/GenBank/DDBJ databases">
        <title>Genome sequence of Halobacillus naozhouensis KACC 21980.</title>
        <authorList>
            <person name="Kim S."/>
            <person name="Heo J."/>
            <person name="Kwon S.-W."/>
        </authorList>
    </citation>
    <scope>NUCLEOTIDE SEQUENCE [LARGE SCALE GENOMIC DNA]</scope>
    <source>
        <strain evidence="1 2">KCTC 13234</strain>
    </source>
</reference>
<proteinExistence type="predicted"/>
<keyword evidence="2" id="KW-1185">Reference proteome</keyword>
<gene>
    <name evidence="1" type="ORF">P9989_07645</name>
</gene>
<dbReference type="Proteomes" id="UP001221597">
    <property type="component" value="Chromosome"/>
</dbReference>
<sequence>MNKKQIEEALRDYNWMINEIKRQRGLLEDAGTNLVAQSGIESILPKAQGESGDPVAQEVVRRDKKFTWVHKLEKKVLFIQERMSVIENERERAVLECLLDGMSMIAISNHMGLSRRHIYNIKETIVDRIAHFSHFAQESTTQKQCV</sequence>
<evidence type="ECO:0000313" key="2">
    <source>
        <dbReference type="Proteomes" id="UP001221597"/>
    </source>
</evidence>
<dbReference type="GO" id="GO:0003677">
    <property type="term" value="F:DNA binding"/>
    <property type="evidence" value="ECO:0007669"/>
    <property type="project" value="UniProtKB-KW"/>
</dbReference>